<evidence type="ECO:0000313" key="8">
    <source>
        <dbReference type="Proteomes" id="UP001359485"/>
    </source>
</evidence>
<comment type="similarity">
    <text evidence="2">Belongs to the nucleoplasmin family.</text>
</comment>
<feature type="compositionally biased region" description="Basic residues" evidence="4">
    <location>
        <begin position="178"/>
        <end position="188"/>
    </location>
</feature>
<keyword evidence="8" id="KW-1185">Reference proteome</keyword>
<dbReference type="GO" id="GO:0042393">
    <property type="term" value="F:histone binding"/>
    <property type="evidence" value="ECO:0007669"/>
    <property type="project" value="TreeGrafter"/>
</dbReference>
<feature type="compositionally biased region" description="Acidic residues" evidence="4">
    <location>
        <begin position="124"/>
        <end position="155"/>
    </location>
</feature>
<evidence type="ECO:0000313" key="6">
    <source>
        <dbReference type="EMBL" id="KAK6631618.1"/>
    </source>
</evidence>
<organism evidence="7 9">
    <name type="scientific">Polyplax serrata</name>
    <name type="common">Common mouse louse</name>
    <dbReference type="NCBI Taxonomy" id="468196"/>
    <lineage>
        <taxon>Eukaryota</taxon>
        <taxon>Metazoa</taxon>
        <taxon>Ecdysozoa</taxon>
        <taxon>Arthropoda</taxon>
        <taxon>Hexapoda</taxon>
        <taxon>Insecta</taxon>
        <taxon>Pterygota</taxon>
        <taxon>Neoptera</taxon>
        <taxon>Paraneoptera</taxon>
        <taxon>Psocodea</taxon>
        <taxon>Troctomorpha</taxon>
        <taxon>Phthiraptera</taxon>
        <taxon>Anoplura</taxon>
        <taxon>Polyplacidae</taxon>
        <taxon>Polyplax</taxon>
    </lineage>
</organism>
<protein>
    <recommendedName>
        <fullName evidence="5">Nucleoplasmin core domain-containing protein</fullName>
    </recommendedName>
</protein>
<dbReference type="Proteomes" id="UP001359485">
    <property type="component" value="Unassembled WGS sequence"/>
</dbReference>
<evidence type="ECO:0000313" key="9">
    <source>
        <dbReference type="Proteomes" id="UP001372834"/>
    </source>
</evidence>
<dbReference type="SUPFAM" id="SSF69203">
    <property type="entry name" value="Nucleoplasmin-like core domain"/>
    <property type="match status" value="1"/>
</dbReference>
<gene>
    <name evidence="7" type="ORF">RUM43_000444</name>
    <name evidence="6" type="ORF">RUM44_006147</name>
</gene>
<dbReference type="InterPro" id="IPR036824">
    <property type="entry name" value="Nucleoplasmin_core_dom_sf"/>
</dbReference>
<sequence length="188" mass="21139">MTEDYFWGVTLNDTNKEIKWEPDALKENGSFNEMSLSVKGEHTLIIKQALLGPSAKDSEVNVIEVETTGYKGSIKQPIVALVGKKKSHLLLDLNFPDPPVILRLVEGHGPVHISGNHVINAEQYNDEDDDEDDDDLDEFDEQGIEEEDDEEDAETEDKRKDEKTAKKRTNSNSAQSQAKKKKKTGKED</sequence>
<dbReference type="PANTHER" id="PTHR22747:SF18">
    <property type="entry name" value="GEO09167P1-RELATED"/>
    <property type="match status" value="1"/>
</dbReference>
<feature type="domain" description="Nucleoplasmin core" evidence="5">
    <location>
        <begin position="6"/>
        <end position="119"/>
    </location>
</feature>
<dbReference type="GO" id="GO:0005654">
    <property type="term" value="C:nucleoplasm"/>
    <property type="evidence" value="ECO:0007669"/>
    <property type="project" value="TreeGrafter"/>
</dbReference>
<dbReference type="GO" id="GO:0005737">
    <property type="term" value="C:cytoplasm"/>
    <property type="evidence" value="ECO:0007669"/>
    <property type="project" value="TreeGrafter"/>
</dbReference>
<dbReference type="Gene3D" id="2.60.120.340">
    <property type="entry name" value="Nucleoplasmin core domain"/>
    <property type="match status" value="1"/>
</dbReference>
<comment type="subcellular location">
    <subcellularLocation>
        <location evidence="1">Nucleus</location>
    </subcellularLocation>
</comment>
<keyword evidence="3" id="KW-0539">Nucleus</keyword>
<evidence type="ECO:0000256" key="1">
    <source>
        <dbReference type="ARBA" id="ARBA00004123"/>
    </source>
</evidence>
<dbReference type="GO" id="GO:0003682">
    <property type="term" value="F:chromatin binding"/>
    <property type="evidence" value="ECO:0007669"/>
    <property type="project" value="TreeGrafter"/>
</dbReference>
<dbReference type="GO" id="GO:0005730">
    <property type="term" value="C:nucleolus"/>
    <property type="evidence" value="ECO:0007669"/>
    <property type="project" value="TreeGrafter"/>
</dbReference>
<dbReference type="Pfam" id="PF03066">
    <property type="entry name" value="Nucleoplasmin"/>
    <property type="match status" value="1"/>
</dbReference>
<reference evidence="7 9" key="1">
    <citation type="submission" date="2023-10" db="EMBL/GenBank/DDBJ databases">
        <title>Genomes of two closely related lineages of the louse Polyplax serrata with different host specificities.</title>
        <authorList>
            <person name="Martinu J."/>
            <person name="Tarabai H."/>
            <person name="Stefka J."/>
            <person name="Hypsa V."/>
        </authorList>
    </citation>
    <scope>NUCLEOTIDE SEQUENCE [LARGE SCALE GENOMIC DNA]</scope>
    <source>
        <strain evidence="6">98ZLc_SE</strain>
        <strain evidence="7">HR10_N</strain>
    </source>
</reference>
<dbReference type="EMBL" id="JAWJWF010000006">
    <property type="protein sequence ID" value="KAK6631618.1"/>
    <property type="molecule type" value="Genomic_DNA"/>
</dbReference>
<dbReference type="Proteomes" id="UP001372834">
    <property type="component" value="Unassembled WGS sequence"/>
</dbReference>
<evidence type="ECO:0000256" key="3">
    <source>
        <dbReference type="ARBA" id="ARBA00023242"/>
    </source>
</evidence>
<dbReference type="InterPro" id="IPR024057">
    <property type="entry name" value="Nucleoplasmin_core_dom"/>
</dbReference>
<feature type="region of interest" description="Disordered" evidence="4">
    <location>
        <begin position="118"/>
        <end position="188"/>
    </location>
</feature>
<comment type="caution">
    <text evidence="7">The sequence shown here is derived from an EMBL/GenBank/DDBJ whole genome shotgun (WGS) entry which is preliminary data.</text>
</comment>
<dbReference type="GO" id="GO:0006338">
    <property type="term" value="P:chromatin remodeling"/>
    <property type="evidence" value="ECO:0007669"/>
    <property type="project" value="TreeGrafter"/>
</dbReference>
<dbReference type="InterPro" id="IPR004301">
    <property type="entry name" value="Nucleoplasmin"/>
</dbReference>
<evidence type="ECO:0000256" key="2">
    <source>
        <dbReference type="ARBA" id="ARBA00010744"/>
    </source>
</evidence>
<dbReference type="AlphaFoldDB" id="A0AAN8SCT7"/>
<evidence type="ECO:0000259" key="5">
    <source>
        <dbReference type="Pfam" id="PF03066"/>
    </source>
</evidence>
<dbReference type="PANTHER" id="PTHR22747">
    <property type="entry name" value="NUCLEOPLASMIN"/>
    <property type="match status" value="1"/>
</dbReference>
<evidence type="ECO:0000313" key="7">
    <source>
        <dbReference type="EMBL" id="KAK6644177.1"/>
    </source>
</evidence>
<dbReference type="GO" id="GO:0003723">
    <property type="term" value="F:RNA binding"/>
    <property type="evidence" value="ECO:0007669"/>
    <property type="project" value="TreeGrafter"/>
</dbReference>
<proteinExistence type="inferred from homology"/>
<accession>A0AAN8SCT7</accession>
<evidence type="ECO:0000256" key="4">
    <source>
        <dbReference type="SAM" id="MobiDB-lite"/>
    </source>
</evidence>
<dbReference type="EMBL" id="JAWJWE010000001">
    <property type="protein sequence ID" value="KAK6644177.1"/>
    <property type="molecule type" value="Genomic_DNA"/>
</dbReference>
<name>A0AAN8SCT7_POLSC</name>